<sequence>MLPPTAQKGVKRANSGEDWKCEFRAKVLKEAGFKLDILATDGQVSNVNTSDSSHQAAIIETFPVVEVEIDGVEMRYQQLAAVTRIDLLESPCKSRGGGSGVQLVSSGVHPLLRIDEALTSLKNAQ</sequence>
<dbReference type="EMBL" id="JAINUG010000026">
    <property type="protein sequence ID" value="KAJ8410621.1"/>
    <property type="molecule type" value="Genomic_DNA"/>
</dbReference>
<dbReference type="Proteomes" id="UP001221898">
    <property type="component" value="Unassembled WGS sequence"/>
</dbReference>
<protein>
    <submittedName>
        <fullName evidence="1">Uncharacterized protein</fullName>
    </submittedName>
</protein>
<accession>A0AAD7WV35</accession>
<dbReference type="AlphaFoldDB" id="A0AAD7WV35"/>
<evidence type="ECO:0000313" key="2">
    <source>
        <dbReference type="Proteomes" id="UP001221898"/>
    </source>
</evidence>
<evidence type="ECO:0000313" key="1">
    <source>
        <dbReference type="EMBL" id="KAJ8410621.1"/>
    </source>
</evidence>
<reference evidence="1" key="1">
    <citation type="journal article" date="2023" name="Science">
        <title>Genome structures resolve the early diversification of teleost fishes.</title>
        <authorList>
            <person name="Parey E."/>
            <person name="Louis A."/>
            <person name="Montfort J."/>
            <person name="Bouchez O."/>
            <person name="Roques C."/>
            <person name="Iampietro C."/>
            <person name="Lluch J."/>
            <person name="Castinel A."/>
            <person name="Donnadieu C."/>
            <person name="Desvignes T."/>
            <person name="Floi Bucao C."/>
            <person name="Jouanno E."/>
            <person name="Wen M."/>
            <person name="Mejri S."/>
            <person name="Dirks R."/>
            <person name="Jansen H."/>
            <person name="Henkel C."/>
            <person name="Chen W.J."/>
            <person name="Zahm M."/>
            <person name="Cabau C."/>
            <person name="Klopp C."/>
            <person name="Thompson A.W."/>
            <person name="Robinson-Rechavi M."/>
            <person name="Braasch I."/>
            <person name="Lecointre G."/>
            <person name="Bobe J."/>
            <person name="Postlethwait J.H."/>
            <person name="Berthelot C."/>
            <person name="Roest Crollius H."/>
            <person name="Guiguen Y."/>
        </authorList>
    </citation>
    <scope>NUCLEOTIDE SEQUENCE</scope>
    <source>
        <strain evidence="1">NC1722</strain>
    </source>
</reference>
<keyword evidence="2" id="KW-1185">Reference proteome</keyword>
<gene>
    <name evidence="1" type="ORF">AAFF_G00195250</name>
</gene>
<comment type="caution">
    <text evidence="1">The sequence shown here is derived from an EMBL/GenBank/DDBJ whole genome shotgun (WGS) entry which is preliminary data.</text>
</comment>
<name>A0AAD7WV35_9TELE</name>
<organism evidence="1 2">
    <name type="scientific">Aldrovandia affinis</name>
    <dbReference type="NCBI Taxonomy" id="143900"/>
    <lineage>
        <taxon>Eukaryota</taxon>
        <taxon>Metazoa</taxon>
        <taxon>Chordata</taxon>
        <taxon>Craniata</taxon>
        <taxon>Vertebrata</taxon>
        <taxon>Euteleostomi</taxon>
        <taxon>Actinopterygii</taxon>
        <taxon>Neopterygii</taxon>
        <taxon>Teleostei</taxon>
        <taxon>Notacanthiformes</taxon>
        <taxon>Halosauridae</taxon>
        <taxon>Aldrovandia</taxon>
    </lineage>
</organism>
<proteinExistence type="predicted"/>